<protein>
    <submittedName>
        <fullName evidence="1">Uncharacterized protein</fullName>
    </submittedName>
</protein>
<organism evidence="1 2">
    <name type="scientific">Spirosoma pollinicola</name>
    <dbReference type="NCBI Taxonomy" id="2057025"/>
    <lineage>
        <taxon>Bacteria</taxon>
        <taxon>Pseudomonadati</taxon>
        <taxon>Bacteroidota</taxon>
        <taxon>Cytophagia</taxon>
        <taxon>Cytophagales</taxon>
        <taxon>Cytophagaceae</taxon>
        <taxon>Spirosoma</taxon>
    </lineage>
</organism>
<dbReference type="Proteomes" id="UP000232883">
    <property type="component" value="Chromosome"/>
</dbReference>
<dbReference type="AlphaFoldDB" id="A0A2K8Z7U5"/>
<accession>A0A2K8Z7U5</accession>
<dbReference type="RefSeq" id="WP_100992469.1">
    <property type="nucleotide sequence ID" value="NZ_CP025096.1"/>
</dbReference>
<name>A0A2K8Z7U5_9BACT</name>
<dbReference type="KEGG" id="spir:CWM47_31185"/>
<sequence>MGKKPLSAGLDEPFSFPCQANRDTTWATDPANPVAAQTGPIRQGDTIWLQAERFGSGPQWQAARLADHRLCFVQPHHFDSLNP</sequence>
<evidence type="ECO:0000313" key="1">
    <source>
        <dbReference type="EMBL" id="AUD05918.1"/>
    </source>
</evidence>
<dbReference type="OrthoDB" id="961912at2"/>
<reference evidence="1 2" key="1">
    <citation type="submission" date="2017-11" db="EMBL/GenBank/DDBJ databases">
        <title>Taxonomic description and genome sequences of Spirosoma HA7 sp. nov., isolated from pollen microhabitat of Corylus avellana.</title>
        <authorList>
            <person name="Ambika Manirajan B."/>
            <person name="Suarez C."/>
            <person name="Ratering S."/>
            <person name="Geissler-Plaum R."/>
            <person name="Cardinale M."/>
            <person name="Sylvia S."/>
        </authorList>
    </citation>
    <scope>NUCLEOTIDE SEQUENCE [LARGE SCALE GENOMIC DNA]</scope>
    <source>
        <strain evidence="1 2">HA7</strain>
    </source>
</reference>
<proteinExistence type="predicted"/>
<dbReference type="EMBL" id="CP025096">
    <property type="protein sequence ID" value="AUD05918.1"/>
    <property type="molecule type" value="Genomic_DNA"/>
</dbReference>
<evidence type="ECO:0000313" key="2">
    <source>
        <dbReference type="Proteomes" id="UP000232883"/>
    </source>
</evidence>
<keyword evidence="2" id="KW-1185">Reference proteome</keyword>
<gene>
    <name evidence="1" type="ORF">CWM47_31185</name>
</gene>